<reference evidence="2" key="2">
    <citation type="journal article" date="2016" name="Environ. Microbiol. Rep.">
        <title>Analysis of defence systems and a conjugative IncP-1 plasmid in the marine polyaromatic hydrocarbons-degrading bacterium Cycloclasticus sp. 78-ME.</title>
        <authorList>
            <person name="Yakimov M.M."/>
            <person name="Crisafi F."/>
            <person name="Messina E."/>
            <person name="Smedile F."/>
            <person name="Lopatina A."/>
            <person name="Denaro R."/>
            <person name="Pieper D.H."/>
            <person name="Golyshin P.N."/>
            <person name="Giuliano L."/>
        </authorList>
    </citation>
    <scope>NUCLEOTIDE SEQUENCE [LARGE SCALE GENOMIC DNA]</scope>
    <source>
        <strain evidence="2">78-ME</strain>
    </source>
</reference>
<dbReference type="eggNOG" id="ENOG5030IYJ">
    <property type="taxonomic scope" value="Bacteria"/>
</dbReference>
<dbReference type="EMBL" id="CP005996">
    <property type="protein sequence ID" value="AGS38897.1"/>
    <property type="molecule type" value="Genomic_DNA"/>
</dbReference>
<sequence length="248" mass="25909">MALMISSVLLFGLDKNSLNIARDKKTSKALAKAKEALINYALLSDRLPASPGIGYLPCPDRTGDGLANEPCGLTGESAEGWLPWQTLGEKPLYDKNKSCLRYVVSGNYKINPASVLSKLPPTQGHFVIHNASNSAIVGTSSASYALAVVFAPHKLVAGQNRSIGGGAKTTCGSSSVGAPINAASNLLDTLNNVNNANGTYTGPGVPGNNALPTSTASVFMQANTQANFNDALIWISPQNFANVYARMP</sequence>
<dbReference type="HOGENOM" id="CLU_1118721_0_0_6"/>
<dbReference type="KEGG" id="cza:CYCME_0556"/>
<protein>
    <submittedName>
        <fullName evidence="1">Uncharacterized protein</fullName>
    </submittedName>
</protein>
<accession>S5TDM5</accession>
<evidence type="ECO:0000313" key="1">
    <source>
        <dbReference type="EMBL" id="AGS38897.1"/>
    </source>
</evidence>
<dbReference type="AlphaFoldDB" id="S5TDM5"/>
<name>S5TDM5_9GAMM</name>
<keyword evidence="2" id="KW-1185">Reference proteome</keyword>
<proteinExistence type="predicted"/>
<dbReference type="Proteomes" id="UP000015380">
    <property type="component" value="Chromosome"/>
</dbReference>
<gene>
    <name evidence="1" type="ORF">CYCME_0556</name>
</gene>
<dbReference type="PATRIC" id="fig|1198232.3.peg.564"/>
<organism evidence="1 2">
    <name type="scientific">Cycloclasticus zancles 78-ME</name>
    <dbReference type="NCBI Taxonomy" id="1198232"/>
    <lineage>
        <taxon>Bacteria</taxon>
        <taxon>Pseudomonadati</taxon>
        <taxon>Pseudomonadota</taxon>
        <taxon>Gammaproteobacteria</taxon>
        <taxon>Thiotrichales</taxon>
        <taxon>Piscirickettsiaceae</taxon>
        <taxon>Cycloclasticus</taxon>
    </lineage>
</organism>
<reference evidence="1 2" key="1">
    <citation type="submission" date="2013-05" db="EMBL/GenBank/DDBJ databases">
        <title>Between feast and famine: a lifestyle of most important marine PAH-degrading bacterium Cycloclasticus sp. 7ME.</title>
        <authorList>
            <person name="Yakimov M.M."/>
            <person name="Messina E."/>
            <person name="Genovese M."/>
            <person name="Denaro R."/>
            <person name="Crisafi F."/>
            <person name="Russo D."/>
            <person name="Cappello S."/>
            <person name="Santisi S."/>
            <person name="Smedile F."/>
            <person name="Golyshina O.V."/>
            <person name="Tran H."/>
            <person name="Pieper D.H."/>
            <person name="Golyshin P.N."/>
            <person name="Giuliano L."/>
        </authorList>
    </citation>
    <scope>NUCLEOTIDE SEQUENCE [LARGE SCALE GENOMIC DNA]</scope>
    <source>
        <strain evidence="1 2">78-ME</strain>
    </source>
</reference>
<evidence type="ECO:0000313" key="2">
    <source>
        <dbReference type="Proteomes" id="UP000015380"/>
    </source>
</evidence>